<gene>
    <name evidence="2" type="ordered locus">Desmu_0559</name>
</gene>
<evidence type="ECO:0008006" key="4">
    <source>
        <dbReference type="Google" id="ProtNLM"/>
    </source>
</evidence>
<dbReference type="AlphaFoldDB" id="E8R8P2"/>
<sequence length="90" mass="9657" precursor="true">MHLLILLVAGVAATAAWRVYKGAYSLHVLALTLWASVLMFTVDKAYAYLVEGEAFVDASPESMALGAVLVATAIVLWLLTLAYGKMRRAG</sequence>
<feature type="transmembrane region" description="Helical" evidence="1">
    <location>
        <begin position="25"/>
        <end position="42"/>
    </location>
</feature>
<keyword evidence="3" id="KW-1185">Reference proteome</keyword>
<dbReference type="OrthoDB" id="376090at2157"/>
<protein>
    <recommendedName>
        <fullName evidence="4">Lycopene cyclase domain-containing protein</fullName>
    </recommendedName>
</protein>
<proteinExistence type="predicted"/>
<keyword evidence="1" id="KW-0812">Transmembrane</keyword>
<evidence type="ECO:0000256" key="1">
    <source>
        <dbReference type="SAM" id="Phobius"/>
    </source>
</evidence>
<reference evidence="3" key="1">
    <citation type="submission" date="2010-11" db="EMBL/GenBank/DDBJ databases">
        <title>The complete genome of Desulfurococcus mucosus DSM 2162.</title>
        <authorList>
            <consortium name="US DOE Joint Genome Institute (JGI-PGF)"/>
            <person name="Lucas S."/>
            <person name="Copeland A."/>
            <person name="Lapidus A."/>
            <person name="Bruce D."/>
            <person name="Goodwin L."/>
            <person name="Pitluck S."/>
            <person name="Kyrpides N."/>
            <person name="Mavromatis K."/>
            <person name="Pagani I."/>
            <person name="Ivanova N."/>
            <person name="Ovchinnikova G."/>
            <person name="Chertkov O."/>
            <person name="Held B."/>
            <person name="Brettin T."/>
            <person name="Detter J.C."/>
            <person name="Tapia R."/>
            <person name="Han C."/>
            <person name="Land M."/>
            <person name="Hauser L."/>
            <person name="Markowitz V."/>
            <person name="Cheng J.-F."/>
            <person name="Hugenholtz P."/>
            <person name="Woyke T."/>
            <person name="Wu D."/>
            <person name="Wirth R."/>
            <person name="Bilek Y."/>
            <person name="Hader T."/>
            <person name="Klenk H.-P."/>
            <person name="Eisen J.A."/>
        </authorList>
    </citation>
    <scope>NUCLEOTIDE SEQUENCE [LARGE SCALE GENOMIC DNA]</scope>
    <source>
        <strain evidence="3">ATCC 35584 / DSM 2162 / JCM 9187 / O7/1</strain>
    </source>
</reference>
<evidence type="ECO:0000313" key="3">
    <source>
        <dbReference type="Proteomes" id="UP000001068"/>
    </source>
</evidence>
<dbReference type="STRING" id="765177.Desmu_0559"/>
<dbReference type="HOGENOM" id="CLU_2366361_0_0_2"/>
<feature type="transmembrane region" description="Helical" evidence="1">
    <location>
        <begin position="63"/>
        <end position="84"/>
    </location>
</feature>
<dbReference type="Proteomes" id="UP000001068">
    <property type="component" value="Chromosome"/>
</dbReference>
<keyword evidence="1" id="KW-1133">Transmembrane helix</keyword>
<keyword evidence="1" id="KW-0472">Membrane</keyword>
<evidence type="ECO:0000313" key="2">
    <source>
        <dbReference type="EMBL" id="ADV64868.1"/>
    </source>
</evidence>
<name>E8R8P2_DESM0</name>
<dbReference type="eggNOG" id="arCOG10619">
    <property type="taxonomic scope" value="Archaea"/>
</dbReference>
<organism evidence="2 3">
    <name type="scientific">Desulfurococcus mucosus (strain ATCC 35584 / DSM 2162 / JCM 9187 / O7/1)</name>
    <dbReference type="NCBI Taxonomy" id="765177"/>
    <lineage>
        <taxon>Archaea</taxon>
        <taxon>Thermoproteota</taxon>
        <taxon>Thermoprotei</taxon>
        <taxon>Desulfurococcales</taxon>
        <taxon>Desulfurococcaceae</taxon>
        <taxon>Desulfurococcus</taxon>
    </lineage>
</organism>
<dbReference type="RefSeq" id="WP_013562090.1">
    <property type="nucleotide sequence ID" value="NC_014961.1"/>
</dbReference>
<reference evidence="2 3" key="2">
    <citation type="journal article" date="2011" name="Stand. Genomic Sci.">
        <title>Complete genome sequence of Desulfurococcus mucosus type strain (O7/1).</title>
        <authorList>
            <person name="Wirth R."/>
            <person name="Chertkov O."/>
            <person name="Held B."/>
            <person name="Lapidus A."/>
            <person name="Nolan M."/>
            <person name="Lucas S."/>
            <person name="Hammon N."/>
            <person name="Deshpande S."/>
            <person name="Cheng J.F."/>
            <person name="Tapia R."/>
            <person name="Han C."/>
            <person name="Goodwin L."/>
            <person name="Pitluck S."/>
            <person name="Liolios K."/>
            <person name="Ioanna P."/>
            <person name="Ivanova N."/>
            <person name="Mavromatis K."/>
            <person name="Mikhailova N."/>
            <person name="Pati A."/>
            <person name="Chen A."/>
            <person name="Palaniappan K."/>
            <person name="Land M."/>
            <person name="Hauser L."/>
            <person name="Chang Y.J."/>
            <person name="Jeffries C.D."/>
            <person name="Bilek Y."/>
            <person name="Hader T."/>
            <person name="Rohde M."/>
            <person name="Spring S."/>
            <person name="Sikorski J."/>
            <person name="Goker M."/>
            <person name="Woyke T."/>
            <person name="Bristow J."/>
            <person name="Eisen J.A."/>
            <person name="Markowitz V."/>
            <person name="Hugenholtz P."/>
            <person name="Kyrpides N.C."/>
            <person name="Klenk H.P."/>
        </authorList>
    </citation>
    <scope>NUCLEOTIDE SEQUENCE [LARGE SCALE GENOMIC DNA]</scope>
    <source>
        <strain evidence="3">ATCC 35584 / DSM 2162 / JCM 9187 / O7/1</strain>
    </source>
</reference>
<dbReference type="KEGG" id="dmu:Desmu_0559"/>
<dbReference type="GeneID" id="10153252"/>
<dbReference type="EMBL" id="CP002363">
    <property type="protein sequence ID" value="ADV64868.1"/>
    <property type="molecule type" value="Genomic_DNA"/>
</dbReference>
<accession>E8R8P2</accession>